<evidence type="ECO:0000313" key="1">
    <source>
        <dbReference type="EMBL" id="KGA19311.1"/>
    </source>
</evidence>
<name>A0A094QXS5_9ZZZZ</name>
<sequence length="198" mass="21405">MVNLDFAKSPLGGKKHGGLDKAVLLQEIPFTPGFDLRVTPGTPAFTAVNTALGLSLSETVGKVVRNNASCIVADELPAAGGVSALCLGPDWWYLTGTADIAALLKPVQQSHHISLVDVSSQRTKIEVYGPSAKDVLAHYWEQDLRDMHFPIDACSQGVLAKAPVIMWHCCEDCYLIFPRASFAKHLWTALSDAAIEYL</sequence>
<reference evidence="1" key="1">
    <citation type="submission" date="2014-06" db="EMBL/GenBank/DDBJ databases">
        <title>Key roles for freshwater Actinobacteria revealed by deep metagenomic sequencing.</title>
        <authorList>
            <person name="Ghai R."/>
            <person name="Mizuno C.M."/>
            <person name="Picazo A."/>
            <person name="Camacho A."/>
            <person name="Rodriguez-Valera F."/>
        </authorList>
    </citation>
    <scope>NUCLEOTIDE SEQUENCE</scope>
</reference>
<evidence type="ECO:0008006" key="2">
    <source>
        <dbReference type="Google" id="ProtNLM"/>
    </source>
</evidence>
<protein>
    <recommendedName>
        <fullName evidence="2">Sarcosine oxidase subunit gamma</fullName>
    </recommendedName>
</protein>
<dbReference type="Gene3D" id="3.30.70.1520">
    <property type="entry name" value="Heterotetrameric sarcosine oxidase"/>
    <property type="match status" value="1"/>
</dbReference>
<dbReference type="AlphaFoldDB" id="A0A094QXS5"/>
<proteinExistence type="predicted"/>
<gene>
    <name evidence="1" type="ORF">GM51_6810</name>
</gene>
<accession>A0A094QXS5</accession>
<dbReference type="SUPFAM" id="SSF103025">
    <property type="entry name" value="Folate-binding domain"/>
    <property type="match status" value="1"/>
</dbReference>
<organism evidence="1">
    <name type="scientific">freshwater metagenome</name>
    <dbReference type="NCBI Taxonomy" id="449393"/>
    <lineage>
        <taxon>unclassified sequences</taxon>
        <taxon>metagenomes</taxon>
        <taxon>ecological metagenomes</taxon>
    </lineage>
</organism>
<comment type="caution">
    <text evidence="1">The sequence shown here is derived from an EMBL/GenBank/DDBJ whole genome shotgun (WGS) entry which is preliminary data.</text>
</comment>
<dbReference type="EMBL" id="JNSL01000032">
    <property type="protein sequence ID" value="KGA19311.1"/>
    <property type="molecule type" value="Genomic_DNA"/>
</dbReference>
<dbReference type="Gene3D" id="3.30.1360.120">
    <property type="entry name" value="Probable tRNA modification gtpase trme, domain 1"/>
    <property type="match status" value="1"/>
</dbReference>
<dbReference type="Pfam" id="PF04268">
    <property type="entry name" value="SoxG"/>
    <property type="match status" value="1"/>
</dbReference>
<dbReference type="InterPro" id="IPR007375">
    <property type="entry name" value="SoxG"/>
</dbReference>
<dbReference type="InterPro" id="IPR027266">
    <property type="entry name" value="TrmE/GcvT-like"/>
</dbReference>